<protein>
    <submittedName>
        <fullName evidence="1">Uncharacterized protein</fullName>
    </submittedName>
</protein>
<dbReference type="Proteomes" id="UP001054252">
    <property type="component" value="Unassembled WGS sequence"/>
</dbReference>
<dbReference type="AlphaFoldDB" id="A0AAV5LUG9"/>
<name>A0AAV5LUG9_9ROSI</name>
<reference evidence="1 2" key="1">
    <citation type="journal article" date="2021" name="Commun. Biol.">
        <title>The genome of Shorea leprosula (Dipterocarpaceae) highlights the ecological relevance of drought in aseasonal tropical rainforests.</title>
        <authorList>
            <person name="Ng K.K.S."/>
            <person name="Kobayashi M.J."/>
            <person name="Fawcett J.A."/>
            <person name="Hatakeyama M."/>
            <person name="Paape T."/>
            <person name="Ng C.H."/>
            <person name="Ang C.C."/>
            <person name="Tnah L.H."/>
            <person name="Lee C.T."/>
            <person name="Nishiyama T."/>
            <person name="Sese J."/>
            <person name="O'Brien M.J."/>
            <person name="Copetti D."/>
            <person name="Mohd Noor M.I."/>
            <person name="Ong R.C."/>
            <person name="Putra M."/>
            <person name="Sireger I.Z."/>
            <person name="Indrioko S."/>
            <person name="Kosugi Y."/>
            <person name="Izuno A."/>
            <person name="Isagi Y."/>
            <person name="Lee S.L."/>
            <person name="Shimizu K.K."/>
        </authorList>
    </citation>
    <scope>NUCLEOTIDE SEQUENCE [LARGE SCALE GENOMIC DNA]</scope>
    <source>
        <strain evidence="1">214</strain>
    </source>
</reference>
<keyword evidence="2" id="KW-1185">Reference proteome</keyword>
<dbReference type="EMBL" id="BPVZ01000147">
    <property type="protein sequence ID" value="GKV41123.1"/>
    <property type="molecule type" value="Genomic_DNA"/>
</dbReference>
<comment type="caution">
    <text evidence="1">The sequence shown here is derived from an EMBL/GenBank/DDBJ whole genome shotgun (WGS) entry which is preliminary data.</text>
</comment>
<sequence length="63" mass="7443">MNWKAASRWRRESKEGIRVESGWTRQMQRESGLRKFGSVLLGDFSDEKGGGKRKVFWEVRVRV</sequence>
<proteinExistence type="predicted"/>
<evidence type="ECO:0000313" key="2">
    <source>
        <dbReference type="Proteomes" id="UP001054252"/>
    </source>
</evidence>
<evidence type="ECO:0000313" key="1">
    <source>
        <dbReference type="EMBL" id="GKV41123.1"/>
    </source>
</evidence>
<gene>
    <name evidence="1" type="ORF">SLEP1_g48695</name>
</gene>
<organism evidence="1 2">
    <name type="scientific">Rubroshorea leprosula</name>
    <dbReference type="NCBI Taxonomy" id="152421"/>
    <lineage>
        <taxon>Eukaryota</taxon>
        <taxon>Viridiplantae</taxon>
        <taxon>Streptophyta</taxon>
        <taxon>Embryophyta</taxon>
        <taxon>Tracheophyta</taxon>
        <taxon>Spermatophyta</taxon>
        <taxon>Magnoliopsida</taxon>
        <taxon>eudicotyledons</taxon>
        <taxon>Gunneridae</taxon>
        <taxon>Pentapetalae</taxon>
        <taxon>rosids</taxon>
        <taxon>malvids</taxon>
        <taxon>Malvales</taxon>
        <taxon>Dipterocarpaceae</taxon>
        <taxon>Rubroshorea</taxon>
    </lineage>
</organism>
<accession>A0AAV5LUG9</accession>